<reference evidence="2 3" key="1">
    <citation type="journal article" date="2017" name="Int. J. Syst. Evol. Microbiol.">
        <title>Jeotgalibaca porci sp. nov. and Jeotgalibaca arthritidis sp. nov., isolated from pigs, and emended description of the genus Jeotgalibaca.</title>
        <authorList>
            <person name="Zamora L."/>
            <person name="Perez-Sancho M."/>
            <person name="Dominguez L."/>
            <person name="Fernandez-Garayzabal J.F."/>
            <person name="Vela A.I."/>
        </authorList>
    </citation>
    <scope>NUCLEOTIDE SEQUENCE [LARGE SCALE GENOMIC DNA]</scope>
    <source>
        <strain evidence="2 3">CECT 9157</strain>
    </source>
</reference>
<accession>A0A6G7K973</accession>
<organism evidence="2 3">
    <name type="scientific">Jeotgalibaca arthritidis</name>
    <dbReference type="NCBI Taxonomy" id="1868794"/>
    <lineage>
        <taxon>Bacteria</taxon>
        <taxon>Bacillati</taxon>
        <taxon>Bacillota</taxon>
        <taxon>Bacilli</taxon>
        <taxon>Lactobacillales</taxon>
        <taxon>Carnobacteriaceae</taxon>
        <taxon>Jeotgalibaca</taxon>
    </lineage>
</organism>
<keyword evidence="3" id="KW-1185">Reference proteome</keyword>
<dbReference type="AlphaFoldDB" id="A0A6G7K973"/>
<dbReference type="Proteomes" id="UP000501451">
    <property type="component" value="Chromosome"/>
</dbReference>
<evidence type="ECO:0000313" key="2">
    <source>
        <dbReference type="EMBL" id="QII81805.1"/>
    </source>
</evidence>
<feature type="coiled-coil region" evidence="1">
    <location>
        <begin position="29"/>
        <end position="63"/>
    </location>
</feature>
<name>A0A6G7K973_9LACT</name>
<dbReference type="EMBL" id="CP049740">
    <property type="protein sequence ID" value="QII81805.1"/>
    <property type="molecule type" value="Genomic_DNA"/>
</dbReference>
<dbReference type="KEGG" id="jar:G7057_04480"/>
<evidence type="ECO:0000256" key="1">
    <source>
        <dbReference type="SAM" id="Coils"/>
    </source>
</evidence>
<sequence>MKADKWQIFATVVLVINMAVIVDTIRMESDRDQQIIADLIEQRKELKEELAVQEKTIQTLEKPFTYLDDLSEEERAAYKQFQTSKDIQVLELSAEKTLLVYLHLASNNDLEGLYALTNTQQTLEEFQNTYVTSRQAEQDLEAVLLYRYYDDVRILEDELDDSNVNVEISISQASHQQVAIYRLTKTNGKWQLAF</sequence>
<protein>
    <submittedName>
        <fullName evidence="2">Uncharacterized protein</fullName>
    </submittedName>
</protein>
<proteinExistence type="predicted"/>
<keyword evidence="1" id="KW-0175">Coiled coil</keyword>
<gene>
    <name evidence="2" type="ORF">G7057_04480</name>
</gene>
<evidence type="ECO:0000313" key="3">
    <source>
        <dbReference type="Proteomes" id="UP000501451"/>
    </source>
</evidence>
<dbReference type="RefSeq" id="WP_166161652.1">
    <property type="nucleotide sequence ID" value="NZ_CP049740.1"/>
</dbReference>